<evidence type="ECO:0000313" key="13">
    <source>
        <dbReference type="RefSeq" id="XP_022310529.1"/>
    </source>
</evidence>
<dbReference type="InterPro" id="IPR000073">
    <property type="entry name" value="AB_hydrolase_1"/>
</dbReference>
<dbReference type="PANTHER" id="PTHR43722:SF1">
    <property type="entry name" value="PROLINE IMINOPEPTIDASE"/>
    <property type="match status" value="1"/>
</dbReference>
<comment type="similarity">
    <text evidence="3 8 10">Belongs to the peptidase S33 family.</text>
</comment>
<evidence type="ECO:0000256" key="5">
    <source>
        <dbReference type="ARBA" id="ARBA00022490"/>
    </source>
</evidence>
<evidence type="ECO:0000256" key="4">
    <source>
        <dbReference type="ARBA" id="ARBA00022438"/>
    </source>
</evidence>
<comment type="subcellular location">
    <subcellularLocation>
        <location evidence="2 8">Cytoplasm</location>
    </subcellularLocation>
</comment>
<accession>A0A8B8C5Y5</accession>
<evidence type="ECO:0000256" key="10">
    <source>
        <dbReference type="RuleBase" id="RU003421"/>
    </source>
</evidence>
<proteinExistence type="inferred from homology"/>
<dbReference type="AlphaFoldDB" id="A0A8B8C5Y5"/>
<evidence type="ECO:0000256" key="2">
    <source>
        <dbReference type="ARBA" id="ARBA00004496"/>
    </source>
</evidence>
<evidence type="ECO:0000256" key="1">
    <source>
        <dbReference type="ARBA" id="ARBA00001585"/>
    </source>
</evidence>
<evidence type="ECO:0000256" key="7">
    <source>
        <dbReference type="ARBA" id="ARBA00022801"/>
    </source>
</evidence>
<dbReference type="PRINTS" id="PR00793">
    <property type="entry name" value="PROAMNOPTASE"/>
</dbReference>
<dbReference type="SUPFAM" id="SSF53474">
    <property type="entry name" value="alpha/beta-Hydrolases"/>
    <property type="match status" value="1"/>
</dbReference>
<dbReference type="GO" id="GO:0004177">
    <property type="term" value="F:aminopeptidase activity"/>
    <property type="evidence" value="ECO:0007669"/>
    <property type="project" value="UniProtKB-UniRule"/>
</dbReference>
<dbReference type="GeneID" id="111115908"/>
<evidence type="ECO:0000256" key="8">
    <source>
        <dbReference type="PIRNR" id="PIRNR006431"/>
    </source>
</evidence>
<keyword evidence="5 8" id="KW-0963">Cytoplasm</keyword>
<evidence type="ECO:0000313" key="12">
    <source>
        <dbReference type="Proteomes" id="UP000694844"/>
    </source>
</evidence>
<name>A0A8B8C5Y5_CRAVI</name>
<keyword evidence="6 8" id="KW-0645">Protease</keyword>
<protein>
    <recommendedName>
        <fullName evidence="8 10">Proline iminopeptidase</fullName>
        <shortName evidence="8">PIP</shortName>
        <ecNumber evidence="8 10">3.4.11.5</ecNumber>
    </recommendedName>
    <alternativeName>
        <fullName evidence="8">Prolyl aminopeptidase</fullName>
    </alternativeName>
</protein>
<feature type="domain" description="AB hydrolase-1" evidence="11">
    <location>
        <begin position="64"/>
        <end position="328"/>
    </location>
</feature>
<dbReference type="OrthoDB" id="10249433at2759"/>
<keyword evidence="4 8" id="KW-0031">Aminopeptidase</keyword>
<gene>
    <name evidence="13" type="primary">LOC111115908</name>
</gene>
<dbReference type="GO" id="GO:0006508">
    <property type="term" value="P:proteolysis"/>
    <property type="evidence" value="ECO:0007669"/>
    <property type="project" value="UniProtKB-KW"/>
</dbReference>
<keyword evidence="7 8" id="KW-0378">Hydrolase</keyword>
<dbReference type="EC" id="3.4.11.5" evidence="8 10"/>
<reference evidence="13" key="1">
    <citation type="submission" date="2025-08" db="UniProtKB">
        <authorList>
            <consortium name="RefSeq"/>
        </authorList>
    </citation>
    <scope>IDENTIFICATION</scope>
    <source>
        <tissue evidence="13">Whole sample</tissue>
    </source>
</reference>
<dbReference type="RefSeq" id="XP_022310529.1">
    <property type="nucleotide sequence ID" value="XM_022454821.1"/>
</dbReference>
<dbReference type="PRINTS" id="PR00111">
    <property type="entry name" value="ABHYDROLASE"/>
</dbReference>
<feature type="active site" description="Proton donor" evidence="9">
    <location>
        <position position="323"/>
    </location>
</feature>
<evidence type="ECO:0000256" key="3">
    <source>
        <dbReference type="ARBA" id="ARBA00010088"/>
    </source>
</evidence>
<feature type="active site" description="Nucleophile" evidence="9">
    <location>
        <position position="139"/>
    </location>
</feature>
<dbReference type="Pfam" id="PF00561">
    <property type="entry name" value="Abhydrolase_1"/>
    <property type="match status" value="1"/>
</dbReference>
<dbReference type="Gene3D" id="3.40.50.1820">
    <property type="entry name" value="alpha/beta hydrolase"/>
    <property type="match status" value="1"/>
</dbReference>
<dbReference type="InterPro" id="IPR002410">
    <property type="entry name" value="Peptidase_S33"/>
</dbReference>
<keyword evidence="12" id="KW-1185">Reference proteome</keyword>
<evidence type="ECO:0000256" key="9">
    <source>
        <dbReference type="PIRSR" id="PIRSR006431-1"/>
    </source>
</evidence>
<dbReference type="NCBIfam" id="TIGR01249">
    <property type="entry name" value="pro_imino_pep_1"/>
    <property type="match status" value="1"/>
</dbReference>
<dbReference type="GO" id="GO:0005737">
    <property type="term" value="C:cytoplasm"/>
    <property type="evidence" value="ECO:0007669"/>
    <property type="project" value="UniProtKB-SubCell"/>
</dbReference>
<dbReference type="Proteomes" id="UP000694844">
    <property type="component" value="Chromosome 9"/>
</dbReference>
<dbReference type="PIRSF" id="PIRSF006431">
    <property type="entry name" value="Pept_S33"/>
    <property type="match status" value="1"/>
</dbReference>
<sequence>MRLKSTRYSRILHSLYGIRNLFLRAMSTKQRELYPEIEPFHTEHLKVSDLHSIFVEQCGNKTGKPVVFVHGGPGGGIGPKDRKYFDPSVYRIFLFDQRGSGKSTPSAELKENTTWDLVADMEKIREHYGIDKWVVFGGSWGSTLSLSYAETHPDRVKALVLRGIFTLRRRELLWFYQDGASFVYPDKWEDYIKPIPEVERGDIMSAYYRRLTSEDEKTRVEAAKAWSSWEMATSRLLVDDQMLKRAEGDTWALQFARIECHYFVNGGFFKKDGQLLDEVDKIRHIPCTIVQGRYDMVCPAETAWLLHKKWPEAEFHIIADAGHSAKETGIISQLVDATDKYKTL</sequence>
<comment type="catalytic activity">
    <reaction evidence="1 8 10">
        <text>Release of N-terminal proline from a peptide.</text>
        <dbReference type="EC" id="3.4.11.5"/>
    </reaction>
</comment>
<dbReference type="InterPro" id="IPR029058">
    <property type="entry name" value="AB_hydrolase_fold"/>
</dbReference>
<organism evidence="12 13">
    <name type="scientific">Crassostrea virginica</name>
    <name type="common">Eastern oyster</name>
    <dbReference type="NCBI Taxonomy" id="6565"/>
    <lineage>
        <taxon>Eukaryota</taxon>
        <taxon>Metazoa</taxon>
        <taxon>Spiralia</taxon>
        <taxon>Lophotrochozoa</taxon>
        <taxon>Mollusca</taxon>
        <taxon>Bivalvia</taxon>
        <taxon>Autobranchia</taxon>
        <taxon>Pteriomorphia</taxon>
        <taxon>Ostreida</taxon>
        <taxon>Ostreoidea</taxon>
        <taxon>Ostreidae</taxon>
        <taxon>Crassostrea</taxon>
    </lineage>
</organism>
<dbReference type="InterPro" id="IPR005944">
    <property type="entry name" value="Pro_iminopeptidase"/>
</dbReference>
<evidence type="ECO:0000259" key="11">
    <source>
        <dbReference type="Pfam" id="PF00561"/>
    </source>
</evidence>
<dbReference type="PANTHER" id="PTHR43722">
    <property type="entry name" value="PROLINE IMINOPEPTIDASE"/>
    <property type="match status" value="1"/>
</dbReference>
<feature type="active site" evidence="9">
    <location>
        <position position="295"/>
    </location>
</feature>
<evidence type="ECO:0000256" key="6">
    <source>
        <dbReference type="ARBA" id="ARBA00022670"/>
    </source>
</evidence>